<accession>A0AAE0UCS6</accession>
<evidence type="ECO:0000313" key="1">
    <source>
        <dbReference type="EMBL" id="KAK3398724.1"/>
    </source>
</evidence>
<dbReference type="Proteomes" id="UP001281003">
    <property type="component" value="Unassembled WGS sequence"/>
</dbReference>
<protein>
    <submittedName>
        <fullName evidence="1">Uncharacterized protein</fullName>
    </submittedName>
</protein>
<proteinExistence type="predicted"/>
<evidence type="ECO:0000313" key="2">
    <source>
        <dbReference type="Proteomes" id="UP001281003"/>
    </source>
</evidence>
<organism evidence="1 2">
    <name type="scientific">Sordaria brevicollis</name>
    <dbReference type="NCBI Taxonomy" id="83679"/>
    <lineage>
        <taxon>Eukaryota</taxon>
        <taxon>Fungi</taxon>
        <taxon>Dikarya</taxon>
        <taxon>Ascomycota</taxon>
        <taxon>Pezizomycotina</taxon>
        <taxon>Sordariomycetes</taxon>
        <taxon>Sordariomycetidae</taxon>
        <taxon>Sordariales</taxon>
        <taxon>Sordariaceae</taxon>
        <taxon>Sordaria</taxon>
    </lineage>
</organism>
<keyword evidence="2" id="KW-1185">Reference proteome</keyword>
<comment type="caution">
    <text evidence="1">The sequence shown here is derived from an EMBL/GenBank/DDBJ whole genome shotgun (WGS) entry which is preliminary data.</text>
</comment>
<reference evidence="1" key="1">
    <citation type="journal article" date="2023" name="Mol. Phylogenet. Evol.">
        <title>Genome-scale phylogeny and comparative genomics of the fungal order Sordariales.</title>
        <authorList>
            <person name="Hensen N."/>
            <person name="Bonometti L."/>
            <person name="Westerberg I."/>
            <person name="Brannstrom I.O."/>
            <person name="Guillou S."/>
            <person name="Cros-Aarteil S."/>
            <person name="Calhoun S."/>
            <person name="Haridas S."/>
            <person name="Kuo A."/>
            <person name="Mondo S."/>
            <person name="Pangilinan J."/>
            <person name="Riley R."/>
            <person name="LaButti K."/>
            <person name="Andreopoulos B."/>
            <person name="Lipzen A."/>
            <person name="Chen C."/>
            <person name="Yan M."/>
            <person name="Daum C."/>
            <person name="Ng V."/>
            <person name="Clum A."/>
            <person name="Steindorff A."/>
            <person name="Ohm R.A."/>
            <person name="Martin F."/>
            <person name="Silar P."/>
            <person name="Natvig D.O."/>
            <person name="Lalanne C."/>
            <person name="Gautier V."/>
            <person name="Ament-Velasquez S.L."/>
            <person name="Kruys A."/>
            <person name="Hutchinson M.I."/>
            <person name="Powell A.J."/>
            <person name="Barry K."/>
            <person name="Miller A.N."/>
            <person name="Grigoriev I.V."/>
            <person name="Debuchy R."/>
            <person name="Gladieux P."/>
            <person name="Hiltunen Thoren M."/>
            <person name="Johannesson H."/>
        </authorList>
    </citation>
    <scope>NUCLEOTIDE SEQUENCE</scope>
    <source>
        <strain evidence="1">FGSC 1904</strain>
    </source>
</reference>
<sequence length="81" mass="9532">MVILPRVRWTQARISTGYINWQFVLWTWGLWIPLWVSCCPPHTPARKWKISGASHMHSLVGSPWHARDCRTGEHWAARPCR</sequence>
<gene>
    <name evidence="1" type="ORF">B0T20DRAFT_411859</name>
</gene>
<name>A0AAE0UCS6_SORBR</name>
<reference evidence="1" key="2">
    <citation type="submission" date="2023-07" db="EMBL/GenBank/DDBJ databases">
        <authorList>
            <consortium name="Lawrence Berkeley National Laboratory"/>
            <person name="Haridas S."/>
            <person name="Hensen N."/>
            <person name="Bonometti L."/>
            <person name="Westerberg I."/>
            <person name="Brannstrom I.O."/>
            <person name="Guillou S."/>
            <person name="Cros-Aarteil S."/>
            <person name="Calhoun S."/>
            <person name="Kuo A."/>
            <person name="Mondo S."/>
            <person name="Pangilinan J."/>
            <person name="Riley R."/>
            <person name="LaButti K."/>
            <person name="Andreopoulos B."/>
            <person name="Lipzen A."/>
            <person name="Chen C."/>
            <person name="Yanf M."/>
            <person name="Daum C."/>
            <person name="Ng V."/>
            <person name="Clum A."/>
            <person name="Steindorff A."/>
            <person name="Ohm R."/>
            <person name="Martin F."/>
            <person name="Silar P."/>
            <person name="Natvig D."/>
            <person name="Lalanne C."/>
            <person name="Gautier V."/>
            <person name="Ament-velasquez S.L."/>
            <person name="Kruys A."/>
            <person name="Hutchinson M.I."/>
            <person name="Powell A.J."/>
            <person name="Barry K."/>
            <person name="Miller A.N."/>
            <person name="Grigoriev I.V."/>
            <person name="Debuchy R."/>
            <person name="Gladieux P."/>
            <person name="Thoren M.H."/>
            <person name="Johannesson H."/>
        </authorList>
    </citation>
    <scope>NUCLEOTIDE SEQUENCE</scope>
    <source>
        <strain evidence="1">FGSC 1904</strain>
    </source>
</reference>
<dbReference type="AlphaFoldDB" id="A0AAE0UCS6"/>
<dbReference type="EMBL" id="JAUTDP010000006">
    <property type="protein sequence ID" value="KAK3398724.1"/>
    <property type="molecule type" value="Genomic_DNA"/>
</dbReference>